<dbReference type="AlphaFoldDB" id="A0A1X7UD00"/>
<organism evidence="1">
    <name type="scientific">Amphimedon queenslandica</name>
    <name type="common">Sponge</name>
    <dbReference type="NCBI Taxonomy" id="400682"/>
    <lineage>
        <taxon>Eukaryota</taxon>
        <taxon>Metazoa</taxon>
        <taxon>Porifera</taxon>
        <taxon>Demospongiae</taxon>
        <taxon>Heteroscleromorpha</taxon>
        <taxon>Haplosclerida</taxon>
        <taxon>Niphatidae</taxon>
        <taxon>Amphimedon</taxon>
    </lineage>
</organism>
<dbReference type="InParanoid" id="A0A1X7UD00"/>
<protein>
    <submittedName>
        <fullName evidence="1">Uncharacterized protein</fullName>
    </submittedName>
</protein>
<sequence length="56" mass="6610">MLHSVIEFVSQTLPNLVKVYDSVLTKKLLHQCRSQLLYFYVVHLKQCTYCTMMSNN</sequence>
<dbReference type="EnsemblMetazoa" id="Aqu2.1.25829_001">
    <property type="protein sequence ID" value="Aqu2.1.25829_001"/>
    <property type="gene ID" value="Aqu2.1.25829"/>
</dbReference>
<name>A0A1X7UD00_AMPQE</name>
<evidence type="ECO:0000313" key="1">
    <source>
        <dbReference type="EnsemblMetazoa" id="Aqu2.1.25829_001"/>
    </source>
</evidence>
<accession>A0A1X7UD00</accession>
<proteinExistence type="predicted"/>
<reference evidence="1" key="1">
    <citation type="submission" date="2017-05" db="UniProtKB">
        <authorList>
            <consortium name="EnsemblMetazoa"/>
        </authorList>
    </citation>
    <scope>IDENTIFICATION</scope>
</reference>